<dbReference type="PROSITE" id="PS50994">
    <property type="entry name" value="INTEGRASE"/>
    <property type="match status" value="1"/>
</dbReference>
<dbReference type="Pfam" id="PF18701">
    <property type="entry name" value="DUF5641"/>
    <property type="match status" value="1"/>
</dbReference>
<organism evidence="2 3">
    <name type="scientific">Drosophila suzukii</name>
    <name type="common">Spotted-wing drosophila fruit fly</name>
    <dbReference type="NCBI Taxonomy" id="28584"/>
    <lineage>
        <taxon>Eukaryota</taxon>
        <taxon>Metazoa</taxon>
        <taxon>Ecdysozoa</taxon>
        <taxon>Arthropoda</taxon>
        <taxon>Hexapoda</taxon>
        <taxon>Insecta</taxon>
        <taxon>Pterygota</taxon>
        <taxon>Neoptera</taxon>
        <taxon>Endopterygota</taxon>
        <taxon>Diptera</taxon>
        <taxon>Brachycera</taxon>
        <taxon>Muscomorpha</taxon>
        <taxon>Ephydroidea</taxon>
        <taxon>Drosophilidae</taxon>
        <taxon>Drosophila</taxon>
        <taxon>Sophophora</taxon>
    </lineage>
</organism>
<dbReference type="InterPro" id="IPR012337">
    <property type="entry name" value="RNaseH-like_sf"/>
</dbReference>
<dbReference type="InterPro" id="IPR040676">
    <property type="entry name" value="DUF5641"/>
</dbReference>
<dbReference type="PANTHER" id="PTHR47331:SF1">
    <property type="entry name" value="GAG-LIKE PROTEIN"/>
    <property type="match status" value="1"/>
</dbReference>
<dbReference type="InterPro" id="IPR036397">
    <property type="entry name" value="RNaseH_sf"/>
</dbReference>
<sequence>MVQKESFAADLQSVRHSKRIPSQSNLLRLSPILVEDILRVLCVAAEQAPLYYSAQCAADLGSHAPAIRCFRVNPTTSSQLMGDLPLHRVNPPQMPFVTTGVDYTGAIELRAARIRGSSTYKGYIAVFICLETKAVHLELVTGLTTEHFLLAFERFTGRRGMVQDLYSDNGTNFVGADSQLKGLVKQFRDDYETLIAPKWSQLRLTWHFSPPQSPNFGALLEANVKSVKHHLKRVIADRRLTYEEMTTVLVSIEACLNSRPQYADDLDVLTPAHFLIGDSMFAPTEYQPASSKFREQFLLWQSMLRHFWDGWSRDWLGSLQQRPKWSQSSENLRLDEFVLVKDDRFPTSQWLLRRIIDLHPGQQGQLKCSVAKI</sequence>
<proteinExistence type="predicted"/>
<name>A0ABM4TNK9_DROSZ</name>
<dbReference type="Gene3D" id="3.30.420.10">
    <property type="entry name" value="Ribonuclease H-like superfamily/Ribonuclease H"/>
    <property type="match status" value="1"/>
</dbReference>
<reference evidence="3" key="1">
    <citation type="submission" date="2025-08" db="UniProtKB">
        <authorList>
            <consortium name="RefSeq"/>
        </authorList>
    </citation>
    <scope>IDENTIFICATION</scope>
</reference>
<dbReference type="RefSeq" id="XP_070851558.1">
    <property type="nucleotide sequence ID" value="XM_070995457.1"/>
</dbReference>
<protein>
    <recommendedName>
        <fullName evidence="1">Integrase catalytic domain-containing protein</fullName>
    </recommendedName>
</protein>
<keyword evidence="2" id="KW-1185">Reference proteome</keyword>
<evidence type="ECO:0000259" key="1">
    <source>
        <dbReference type="PROSITE" id="PS50994"/>
    </source>
</evidence>
<gene>
    <name evidence="3" type="primary">LOC139352822</name>
</gene>
<dbReference type="GeneID" id="139352822"/>
<evidence type="ECO:0000313" key="3">
    <source>
        <dbReference type="RefSeq" id="XP_070851558.1"/>
    </source>
</evidence>
<accession>A0ABM4TNK9</accession>
<dbReference type="SUPFAM" id="SSF53098">
    <property type="entry name" value="Ribonuclease H-like"/>
    <property type="match status" value="1"/>
</dbReference>
<dbReference type="Proteomes" id="UP001652628">
    <property type="component" value="Chromosome 3"/>
</dbReference>
<evidence type="ECO:0000313" key="2">
    <source>
        <dbReference type="Proteomes" id="UP001652628"/>
    </source>
</evidence>
<dbReference type="PANTHER" id="PTHR47331">
    <property type="entry name" value="PHD-TYPE DOMAIN-CONTAINING PROTEIN"/>
    <property type="match status" value="1"/>
</dbReference>
<dbReference type="InterPro" id="IPR001584">
    <property type="entry name" value="Integrase_cat-core"/>
</dbReference>
<feature type="domain" description="Integrase catalytic" evidence="1">
    <location>
        <begin position="91"/>
        <end position="279"/>
    </location>
</feature>